<protein>
    <submittedName>
        <fullName evidence="2">Uncharacterized protein</fullName>
    </submittedName>
</protein>
<dbReference type="RefSeq" id="WP_005742638.1">
    <property type="nucleotide sequence ID" value="NZ_CP031226.1"/>
</dbReference>
<gene>
    <name evidence="2" type="ORF">PLA107_034195</name>
</gene>
<dbReference type="AlphaFoldDB" id="A0AAD0PWV4"/>
<proteinExistence type="predicted"/>
<name>A0AAD0PWV4_PSEAV</name>
<keyword evidence="2" id="KW-0614">Plasmid</keyword>
<dbReference type="GeneID" id="39474468"/>
<feature type="compositionally biased region" description="Low complexity" evidence="1">
    <location>
        <begin position="186"/>
        <end position="195"/>
    </location>
</feature>
<evidence type="ECO:0000313" key="3">
    <source>
        <dbReference type="Proteomes" id="UP000006426"/>
    </source>
</evidence>
<feature type="region of interest" description="Disordered" evidence="1">
    <location>
        <begin position="186"/>
        <end position="237"/>
    </location>
</feature>
<sequence length="237" mass="26315">MSQPITKLLLLNDLLAQMPGTKPRSTKQLIKSWEWKTGAFGLKPKKAQSVTVGNITLEPEVLFEMCYSDGSQWGKDAVSPRAAKIMIALYLDGRLETKTKPASVDAIGQDVIDYSNSSLTLKDILGAGREEQARKRTARLESLTRPLDQISESELTETFLHDLFMHHEITNGSLTIAGIKVTKTLSQSSSNSGKSHGWNESFNWIGSDGQHHQEGTQSPYDSNRRNDANRNWGLGRD</sequence>
<evidence type="ECO:0000313" key="2">
    <source>
        <dbReference type="EMBL" id="AXH60239.1"/>
    </source>
</evidence>
<dbReference type="Proteomes" id="UP000006426">
    <property type="component" value="Plasmid pmppla107"/>
</dbReference>
<dbReference type="EMBL" id="CP031226">
    <property type="protein sequence ID" value="AXH60239.1"/>
    <property type="molecule type" value="Genomic_DNA"/>
</dbReference>
<accession>A0AAD0PWV4</accession>
<organism evidence="2 3">
    <name type="scientific">Pseudomonas amygdali pv. lachrymans str. M301315</name>
    <dbReference type="NCBI Taxonomy" id="629260"/>
    <lineage>
        <taxon>Bacteria</taxon>
        <taxon>Pseudomonadati</taxon>
        <taxon>Pseudomonadota</taxon>
        <taxon>Gammaproteobacteria</taxon>
        <taxon>Pseudomonadales</taxon>
        <taxon>Pseudomonadaceae</taxon>
        <taxon>Pseudomonas</taxon>
        <taxon>Pseudomonas amygdali</taxon>
    </lineage>
</organism>
<evidence type="ECO:0000256" key="1">
    <source>
        <dbReference type="SAM" id="MobiDB-lite"/>
    </source>
</evidence>
<reference evidence="2 3" key="1">
    <citation type="journal article" date="2011" name="PLoS Pathog.">
        <title>Dynamic evolution of pathogenicity revealed by sequencing and comparative genomics of 19 Pseudomonas syringae isolates.</title>
        <authorList>
            <person name="Baltrus D.A."/>
            <person name="Nishimura M.T."/>
            <person name="Romanchuk A."/>
            <person name="Chang J.H."/>
            <person name="Mukhtar M.S."/>
            <person name="Cherkis K."/>
            <person name="Roach J."/>
            <person name="Grant S.R."/>
            <person name="Jones C.D."/>
            <person name="Dangl J.L."/>
        </authorList>
    </citation>
    <scope>NUCLEOTIDE SEQUENCE [LARGE SCALE GENOMIC DNA]</scope>
    <source>
        <strain evidence="2 3">M301315</strain>
    </source>
</reference>
<geneLocation type="plasmid" evidence="3">
    <name>pmppla107</name>
</geneLocation>